<protein>
    <submittedName>
        <fullName evidence="1">Uncharacterized protein</fullName>
    </submittedName>
</protein>
<name>A0A9X6B7X0_BACCE</name>
<sequence>MLMKWALERFAADKQCIERALTIWKKWMSKKKTYSDDLAARGTMYVVKHMKLREHQVAVIFDFFDEYLSLLDDGEEQAEAFYKKIMEM</sequence>
<reference evidence="1 2" key="1">
    <citation type="submission" date="2017-01" db="EMBL/GenBank/DDBJ databases">
        <title>Bacillus cereus isolates.</title>
        <authorList>
            <person name="Beno S.M."/>
        </authorList>
    </citation>
    <scope>NUCLEOTIDE SEQUENCE [LARGE SCALE GENOMIC DNA]</scope>
    <source>
        <strain evidence="1 2">FSL K6-1030</strain>
    </source>
</reference>
<dbReference type="RefSeq" id="WP_078186859.1">
    <property type="nucleotide sequence ID" value="NZ_MUAU01000050.1"/>
</dbReference>
<accession>A0A9X6B7X0</accession>
<dbReference type="AlphaFoldDB" id="A0A9X6B7X0"/>
<organism evidence="1 2">
    <name type="scientific">Bacillus cereus</name>
    <dbReference type="NCBI Taxonomy" id="1396"/>
    <lineage>
        <taxon>Bacteria</taxon>
        <taxon>Bacillati</taxon>
        <taxon>Bacillota</taxon>
        <taxon>Bacilli</taxon>
        <taxon>Bacillales</taxon>
        <taxon>Bacillaceae</taxon>
        <taxon>Bacillus</taxon>
        <taxon>Bacillus cereus group</taxon>
    </lineage>
</organism>
<dbReference type="EMBL" id="MUAU01000050">
    <property type="protein sequence ID" value="OOR74031.1"/>
    <property type="molecule type" value="Genomic_DNA"/>
</dbReference>
<dbReference type="Proteomes" id="UP000190641">
    <property type="component" value="Unassembled WGS sequence"/>
</dbReference>
<proteinExistence type="predicted"/>
<comment type="caution">
    <text evidence="1">The sequence shown here is derived from an EMBL/GenBank/DDBJ whole genome shotgun (WGS) entry which is preliminary data.</text>
</comment>
<evidence type="ECO:0000313" key="2">
    <source>
        <dbReference type="Proteomes" id="UP000190641"/>
    </source>
</evidence>
<evidence type="ECO:0000313" key="1">
    <source>
        <dbReference type="EMBL" id="OOR74031.1"/>
    </source>
</evidence>
<gene>
    <name evidence="1" type="ORF">BLX06_16310</name>
</gene>